<feature type="region of interest" description="Disordered" evidence="1">
    <location>
        <begin position="928"/>
        <end position="947"/>
    </location>
</feature>
<dbReference type="Pfam" id="PF17963">
    <property type="entry name" value="Big_9"/>
    <property type="match status" value="1"/>
</dbReference>
<dbReference type="RefSeq" id="WP_092771061.1">
    <property type="nucleotide sequence ID" value="NZ_FOHS01000002.1"/>
</dbReference>
<accession>A0A1I0F2R8</accession>
<dbReference type="Pfam" id="PF18962">
    <property type="entry name" value="Por_Secre_tail"/>
    <property type="match status" value="1"/>
</dbReference>
<feature type="domain" description="Secretion system C-terminal sorting" evidence="4">
    <location>
        <begin position="1294"/>
        <end position="1359"/>
    </location>
</feature>
<dbReference type="InterPro" id="IPR026444">
    <property type="entry name" value="Secre_tail"/>
</dbReference>
<evidence type="ECO:0000259" key="3">
    <source>
        <dbReference type="Pfam" id="PF01345"/>
    </source>
</evidence>
<dbReference type="GO" id="GO:0005975">
    <property type="term" value="P:carbohydrate metabolic process"/>
    <property type="evidence" value="ECO:0007669"/>
    <property type="project" value="UniProtKB-ARBA"/>
</dbReference>
<feature type="compositionally biased region" description="Gly residues" evidence="1">
    <location>
        <begin position="777"/>
        <end position="790"/>
    </location>
</feature>
<keyword evidence="2" id="KW-0732">Signal</keyword>
<dbReference type="OrthoDB" id="7794186at2"/>
<evidence type="ECO:0000259" key="4">
    <source>
        <dbReference type="Pfam" id="PF18962"/>
    </source>
</evidence>
<reference evidence="6" key="1">
    <citation type="submission" date="2016-10" db="EMBL/GenBank/DDBJ databases">
        <authorList>
            <person name="Varghese N."/>
            <person name="Submissions S."/>
        </authorList>
    </citation>
    <scope>NUCLEOTIDE SEQUENCE [LARGE SCALE GENOMIC DNA]</scope>
    <source>
        <strain evidence="6">DSM 15310</strain>
    </source>
</reference>
<dbReference type="InterPro" id="IPR013320">
    <property type="entry name" value="ConA-like_dom_sf"/>
</dbReference>
<dbReference type="NCBIfam" id="TIGR04183">
    <property type="entry name" value="Por_Secre_tail"/>
    <property type="match status" value="1"/>
</dbReference>
<evidence type="ECO:0000313" key="6">
    <source>
        <dbReference type="Proteomes" id="UP000198697"/>
    </source>
</evidence>
<evidence type="ECO:0000313" key="5">
    <source>
        <dbReference type="EMBL" id="SET51498.1"/>
    </source>
</evidence>
<feature type="region of interest" description="Disordered" evidence="1">
    <location>
        <begin position="770"/>
        <end position="804"/>
    </location>
</feature>
<evidence type="ECO:0000256" key="2">
    <source>
        <dbReference type="SAM" id="SignalP"/>
    </source>
</evidence>
<dbReference type="Gene3D" id="2.60.120.200">
    <property type="match status" value="1"/>
</dbReference>
<gene>
    <name evidence="5" type="ORF">SAMN04487998_2073</name>
</gene>
<dbReference type="Proteomes" id="UP000198697">
    <property type="component" value="Unassembled WGS sequence"/>
</dbReference>
<dbReference type="GO" id="GO:0004553">
    <property type="term" value="F:hydrolase activity, hydrolyzing O-glycosyl compounds"/>
    <property type="evidence" value="ECO:0007669"/>
    <property type="project" value="UniProtKB-ARBA"/>
</dbReference>
<feature type="chain" id="PRO_5011457982" evidence="2">
    <location>
        <begin position="38"/>
        <end position="1368"/>
    </location>
</feature>
<keyword evidence="6" id="KW-1185">Reference proteome</keyword>
<dbReference type="SUPFAM" id="SSF49899">
    <property type="entry name" value="Concanavalin A-like lectins/glucanases"/>
    <property type="match status" value="1"/>
</dbReference>
<protein>
    <submittedName>
        <fullName evidence="5">Por secretion system C-terminal sorting domain-containing protein</fullName>
    </submittedName>
</protein>
<feature type="domain" description="DUF11" evidence="3">
    <location>
        <begin position="415"/>
        <end position="520"/>
    </location>
</feature>
<dbReference type="InterPro" id="IPR001434">
    <property type="entry name" value="OmcB-like_DUF11"/>
</dbReference>
<name>A0A1I0F2R8_9BACT</name>
<proteinExistence type="predicted"/>
<dbReference type="EMBL" id="FOHS01000002">
    <property type="protein sequence ID" value="SET51498.1"/>
    <property type="molecule type" value="Genomic_DNA"/>
</dbReference>
<evidence type="ECO:0000256" key="1">
    <source>
        <dbReference type="SAM" id="MobiDB-lite"/>
    </source>
</evidence>
<organism evidence="5 6">
    <name type="scientific">Hymenobacter actinosclerus</name>
    <dbReference type="NCBI Taxonomy" id="82805"/>
    <lineage>
        <taxon>Bacteria</taxon>
        <taxon>Pseudomonadati</taxon>
        <taxon>Bacteroidota</taxon>
        <taxon>Cytophagia</taxon>
        <taxon>Cytophagales</taxon>
        <taxon>Hymenobacteraceae</taxon>
        <taxon>Hymenobacter</taxon>
    </lineage>
</organism>
<feature type="signal peptide" evidence="2">
    <location>
        <begin position="1"/>
        <end position="37"/>
    </location>
</feature>
<sequence>MKLNFYPLRGRAARTRPLWHLLTAWVALMLCSTAAWAQFPRIESFKNATTEGVGFRLGGNPNPAVLTAAAGGTDANGAGYLRLTNNTTDQAGFAIDRASFRAPEGFSISFEFFSYGGTGADGFSVFLVDADKTSAEAFTSGASGGSLGYAQKTVSPISDGVPNGYIGIGIDEFGNYANPTEGRVDGPGSRPDAVSLRGPGNGRGTTDYPFVAGGTTLPFSLDVATVRAQQGSDDFRRAYIYVLPQPDGTYQITVRIQNGNAVTTAIERVRVATPPPRLRIGFAGSTGGSTNFHEIRNLAIIQAPVANDDVAATVYGVPVTLNILSNDVAQGSNLAPATVDLDPTTTAIDNAFTVAGKGTFMRDANGVVTFTPVATFAGVVTIPYTVASVVGDLSNPANITIIVKGADVATSVSGPTAASPGSAVLYTINTSNLGTETSNNIVPSIQLPANLTGVVVSGGSYNAASGLVTFATVASLAPGAPSIVNTVRFTAPANGSVTGTAGVTLSTPDPVLSNNTAAITTVVQGNANAATACATPGKDGPGALTSTSGAPNTYFPGSATTVMSATSITVGAAVGATPIAKGDLVMIIQMQGANLNTANDANYGSVTAATFTAGFYEYAIATNSVPATGGTLTVDRALTRIYERANYTDGTNPTGQRRFQVVRVPQYSSLTVTGTVTGAAWNGETGGILALDVAGQTTFAGNGRLDMTGKGFRGGGARQYTGVSSGYRTDDYRNIASTTTTGVHGAKGEGWAGTPRFVWNGTGVTDTGVEGYRNGSVGRGAPGNAGGGGTDNQLPTNTGNAGGGGGGNAAAGGLGGFNRNAGSGTQALGGASVASSISRWFMGGGGGAGSTEQAGTQSSGGVGGGIVVLRTSLLSGTGQLRADGSGAPTAGLATNYTNGGGGGGAGGTVVLLASNTSGFANMTLSAAGGDGGNARTGKNDDDYGPGGGGGGGFVFANSSSGTRDVSGGANGLTERGRAADANSATAGTGGTAVVNATEPAVLISAANGCLPSLSVALATSTPNVQRTGDASSSVNPATYTLTVSNTGGQADNVAILVALANNIFGYDATFTPVITLQRADGSTSSLSTTRPGAGVSQAQFGDASLSIPAGATLSITFRATIAAAAQNSFAYQANATVTYNDPFRTTATGTITPGGNYANTAALGAAGGSNYSASSSTNEDVTITKPLPVTLTAFNAIASGHDAVLTWATATELNNDRFELERSFDGATFETIGSQQGQGTAAVATNYRYVDAGAARLTAKLLYYRLRQVDTDGTSTYSKVRTVQFERRKATAGLYPNPQQGRFTLDLLDLPAGSYQVDILDLTGRQVLRTQLSGGQEHSVLVPTLPQGSYIVRVSGQTVNITLPMTRN</sequence>
<dbReference type="STRING" id="82805.SAMN04487998_2073"/>
<dbReference type="Pfam" id="PF01345">
    <property type="entry name" value="DUF11"/>
    <property type="match status" value="1"/>
</dbReference>